<accession>A0A1D2VJI1</accession>
<proteinExistence type="predicted"/>
<dbReference type="InParanoid" id="A0A1D2VJI1"/>
<feature type="coiled-coil region" evidence="1">
    <location>
        <begin position="186"/>
        <end position="213"/>
    </location>
</feature>
<dbReference type="AlphaFoldDB" id="A0A1D2VJI1"/>
<reference evidence="3" key="1">
    <citation type="submission" date="2016-05" db="EMBL/GenBank/DDBJ databases">
        <title>Comparative genomics of biotechnologically important yeasts.</title>
        <authorList>
            <consortium name="DOE Joint Genome Institute"/>
            <person name="Riley R."/>
            <person name="Haridas S."/>
            <person name="Wolfe K.H."/>
            <person name="Lopes M.R."/>
            <person name="Hittinger C.T."/>
            <person name="Goker M."/>
            <person name="Salamov A."/>
            <person name="Wisecaver J."/>
            <person name="Long T.M."/>
            <person name="Aerts A.L."/>
            <person name="Barry K."/>
            <person name="Choi C."/>
            <person name="Clum A."/>
            <person name="Coughlan A.Y."/>
            <person name="Deshpande S."/>
            <person name="Douglass A.P."/>
            <person name="Hanson S.J."/>
            <person name="Klenk H.-P."/>
            <person name="Labutti K."/>
            <person name="Lapidus A."/>
            <person name="Lindquist E."/>
            <person name="Lipzen A."/>
            <person name="Meier-Kolthoff J.P."/>
            <person name="Ohm R.A."/>
            <person name="Otillar R.P."/>
            <person name="Pangilinan J."/>
            <person name="Peng Y."/>
            <person name="Rokas A."/>
            <person name="Rosa C.A."/>
            <person name="Scheuner C."/>
            <person name="Sibirny A.A."/>
            <person name="Slot J.C."/>
            <person name="Stielow J.B."/>
            <person name="Sun H."/>
            <person name="Kurtzman C.P."/>
            <person name="Blackwell M."/>
            <person name="Grigoriev I.V."/>
            <person name="Jeffries T.W."/>
        </authorList>
    </citation>
    <scope>NUCLEOTIDE SEQUENCE [LARGE SCALE GENOMIC DNA]</scope>
    <source>
        <strain evidence="3">DSM 1968</strain>
    </source>
</reference>
<dbReference type="GeneID" id="30966550"/>
<dbReference type="Proteomes" id="UP000095038">
    <property type="component" value="Unassembled WGS sequence"/>
</dbReference>
<gene>
    <name evidence="2" type="ORF">ASCRUDRAFT_75058</name>
</gene>
<feature type="non-terminal residue" evidence="2">
    <location>
        <position position="221"/>
    </location>
</feature>
<sequence>MNYNNKESLSVSLISTKCDEKLGSAYTDCSQKNDKTSLLDEKANCDSQFNFDKKLLNSSKSTKCSTRKKKYKFIEFLKDFFLNKLYLEKLINLFTKSSSKHNSKMGRTNKRTKLTNNQNAASQSISSHSYGPNASYVSPAATISAYPINSPEYQQEKQRLIAEIRYMMYDKERLREYFDQQIELIYEQNNRKIDNLMAQMDQMRYENEKEIAKLQGILSSY</sequence>
<evidence type="ECO:0000313" key="2">
    <source>
        <dbReference type="EMBL" id="ODV61772.1"/>
    </source>
</evidence>
<keyword evidence="3" id="KW-1185">Reference proteome</keyword>
<dbReference type="RefSeq" id="XP_020048079.1">
    <property type="nucleotide sequence ID" value="XM_020192914.1"/>
</dbReference>
<name>A0A1D2VJI1_9ASCO</name>
<organism evidence="2 3">
    <name type="scientific">Ascoidea rubescens DSM 1968</name>
    <dbReference type="NCBI Taxonomy" id="1344418"/>
    <lineage>
        <taxon>Eukaryota</taxon>
        <taxon>Fungi</taxon>
        <taxon>Dikarya</taxon>
        <taxon>Ascomycota</taxon>
        <taxon>Saccharomycotina</taxon>
        <taxon>Saccharomycetes</taxon>
        <taxon>Ascoideaceae</taxon>
        <taxon>Ascoidea</taxon>
    </lineage>
</organism>
<protein>
    <submittedName>
        <fullName evidence="2">Uncharacterized protein</fullName>
    </submittedName>
</protein>
<dbReference type="EMBL" id="KV454478">
    <property type="protein sequence ID" value="ODV61772.1"/>
    <property type="molecule type" value="Genomic_DNA"/>
</dbReference>
<evidence type="ECO:0000256" key="1">
    <source>
        <dbReference type="SAM" id="Coils"/>
    </source>
</evidence>
<keyword evidence="1" id="KW-0175">Coiled coil</keyword>
<evidence type="ECO:0000313" key="3">
    <source>
        <dbReference type="Proteomes" id="UP000095038"/>
    </source>
</evidence>